<evidence type="ECO:0000256" key="11">
    <source>
        <dbReference type="ARBA" id="ARBA00065677"/>
    </source>
</evidence>
<keyword evidence="9" id="KW-0168">Coated pit</keyword>
<feature type="region of interest" description="Disordered" evidence="12">
    <location>
        <begin position="351"/>
        <end position="373"/>
    </location>
</feature>
<dbReference type="InterPro" id="IPR000804">
    <property type="entry name" value="Clathrin_sm-chain_CS"/>
</dbReference>
<feature type="domain" description="AP complex mu/sigma subunit" evidence="13">
    <location>
        <begin position="201"/>
        <end position="340"/>
    </location>
</feature>
<dbReference type="Pfam" id="PF01217">
    <property type="entry name" value="Clat_adaptor_s"/>
    <property type="match status" value="1"/>
</dbReference>
<keyword evidence="8" id="KW-0472">Membrane</keyword>
<dbReference type="EMBL" id="KB030994">
    <property type="protein sequence ID" value="ELK06907.1"/>
    <property type="molecule type" value="Genomic_DNA"/>
</dbReference>
<dbReference type="InterPro" id="IPR044733">
    <property type="entry name" value="AP1_sigma"/>
</dbReference>
<dbReference type="GO" id="GO:0005905">
    <property type="term" value="C:clathrin-coated pit"/>
    <property type="evidence" value="ECO:0007669"/>
    <property type="project" value="UniProtKB-SubCell"/>
</dbReference>
<dbReference type="GO" id="GO:0030121">
    <property type="term" value="C:AP-1 adaptor complex"/>
    <property type="evidence" value="ECO:0007669"/>
    <property type="project" value="InterPro"/>
</dbReference>
<dbReference type="Gene3D" id="3.30.450.60">
    <property type="match status" value="1"/>
</dbReference>
<keyword evidence="15" id="KW-1185">Reference proteome</keyword>
<comment type="subcellular location">
    <subcellularLocation>
        <location evidence="1">Cytoplasmic vesicle membrane</location>
        <topology evidence="1">Peripheral membrane protein</topology>
        <orientation evidence="1">Cytoplasmic side</orientation>
    </subcellularLocation>
    <subcellularLocation>
        <location evidence="2">Golgi apparatus</location>
    </subcellularLocation>
    <subcellularLocation>
        <location evidence="3">Membrane</location>
        <location evidence="3">Clathrin-coated pit</location>
    </subcellularLocation>
</comment>
<proteinExistence type="inferred from homology"/>
<dbReference type="eggNOG" id="KOG0934">
    <property type="taxonomic scope" value="Eukaryota"/>
</dbReference>
<reference evidence="15" key="1">
    <citation type="journal article" date="2013" name="Science">
        <title>Comparative analysis of bat genomes provides insight into the evolution of flight and immunity.</title>
        <authorList>
            <person name="Zhang G."/>
            <person name="Cowled C."/>
            <person name="Shi Z."/>
            <person name="Huang Z."/>
            <person name="Bishop-Lilly K.A."/>
            <person name="Fang X."/>
            <person name="Wynne J.W."/>
            <person name="Xiong Z."/>
            <person name="Baker M.L."/>
            <person name="Zhao W."/>
            <person name="Tachedjian M."/>
            <person name="Zhu Y."/>
            <person name="Zhou P."/>
            <person name="Jiang X."/>
            <person name="Ng J."/>
            <person name="Yang L."/>
            <person name="Wu L."/>
            <person name="Xiao J."/>
            <person name="Feng Y."/>
            <person name="Chen Y."/>
            <person name="Sun X."/>
            <person name="Zhang Y."/>
            <person name="Marsh G.A."/>
            <person name="Crameri G."/>
            <person name="Broder C.C."/>
            <person name="Frey K.G."/>
            <person name="Wang L.F."/>
            <person name="Wang J."/>
        </authorList>
    </citation>
    <scope>NUCLEOTIDE SEQUENCE [LARGE SCALE GENOMIC DNA]</scope>
</reference>
<dbReference type="FunFam" id="3.30.450.60:FF:000005">
    <property type="entry name" value="AP complex subunit sigma"/>
    <property type="match status" value="1"/>
</dbReference>
<sequence>MVNLPPRPQPFPRWERGLFNETTQWKSWKRSLKHNSLKFSKPDCKSCRVTCAVASAHRSACSGLQTCIPLRPWQDGATRLTGAFVYLVEAICVPVTLPSLLHCLPLLRRLAAGQRPMEETPFHYKVYIPPAQSPTQLGMSVFLTTALYLYARLLYHICEQASVNTEQSSVVVGNEDVALTPVESSSLEQSSCGFNQDLAKMRFMLLFSRQGKLRLQKWYLATSDKERKKMVRELMQVVLARKPKMCSFLEWRDLKVVYKRYASLYFCCAIEGQDNELITLELIHRYVELLDKYFGSVCELDIIFNFEKAYFILDEFLMGGDVQDTSKKSVLKAIEQADLLQEVRARDSEEEEEYHGGGCHSSPGHPSCWPQLPPSRFRRGGPLPCGVWPPQRPVGQLAFKP</sequence>
<keyword evidence="5" id="KW-0813">Transport</keyword>
<keyword evidence="7" id="KW-0333">Golgi apparatus</keyword>
<evidence type="ECO:0000313" key="15">
    <source>
        <dbReference type="Proteomes" id="UP000010552"/>
    </source>
</evidence>
<comment type="subunit">
    <text evidence="11">Adaptor protein complex 1 (AP-1) is a heterotetramer composed of two large adaptins (gamma-type subunit AP1G1 and beta-type subunit AP1B1), a medium adaptin (mu-type subunit AP1M1 or AP1M2) and a small adaptin (sigma-type subunit AP1S1 or AP1S2 or AP1S3).</text>
</comment>
<dbReference type="InterPro" id="IPR016635">
    <property type="entry name" value="AP_complex_ssu"/>
</dbReference>
<organism evidence="14 15">
    <name type="scientific">Pteropus alecto</name>
    <name type="common">Black flying fox</name>
    <dbReference type="NCBI Taxonomy" id="9402"/>
    <lineage>
        <taxon>Eukaryota</taxon>
        <taxon>Metazoa</taxon>
        <taxon>Chordata</taxon>
        <taxon>Craniata</taxon>
        <taxon>Vertebrata</taxon>
        <taxon>Euteleostomi</taxon>
        <taxon>Mammalia</taxon>
        <taxon>Eutheria</taxon>
        <taxon>Laurasiatheria</taxon>
        <taxon>Chiroptera</taxon>
        <taxon>Yinpterochiroptera</taxon>
        <taxon>Pteropodoidea</taxon>
        <taxon>Pteropodidae</taxon>
        <taxon>Pteropodinae</taxon>
        <taxon>Pteropus</taxon>
    </lineage>
</organism>
<evidence type="ECO:0000256" key="9">
    <source>
        <dbReference type="ARBA" id="ARBA00023176"/>
    </source>
</evidence>
<name>L5K6E5_PTEAL</name>
<dbReference type="GO" id="GO:0035615">
    <property type="term" value="F:clathrin adaptor activity"/>
    <property type="evidence" value="ECO:0007669"/>
    <property type="project" value="InterPro"/>
</dbReference>
<evidence type="ECO:0000256" key="5">
    <source>
        <dbReference type="ARBA" id="ARBA00022448"/>
    </source>
</evidence>
<dbReference type="InterPro" id="IPR011012">
    <property type="entry name" value="Longin-like_dom_sf"/>
</dbReference>
<evidence type="ECO:0000256" key="3">
    <source>
        <dbReference type="ARBA" id="ARBA00004600"/>
    </source>
</evidence>
<evidence type="ECO:0000256" key="4">
    <source>
        <dbReference type="ARBA" id="ARBA00006972"/>
    </source>
</evidence>
<dbReference type="AlphaFoldDB" id="L5K6E5"/>
<evidence type="ECO:0000256" key="2">
    <source>
        <dbReference type="ARBA" id="ARBA00004555"/>
    </source>
</evidence>
<evidence type="ECO:0000313" key="14">
    <source>
        <dbReference type="EMBL" id="ELK06907.1"/>
    </source>
</evidence>
<evidence type="ECO:0000256" key="10">
    <source>
        <dbReference type="ARBA" id="ARBA00023329"/>
    </source>
</evidence>
<dbReference type="CDD" id="cd14831">
    <property type="entry name" value="AP1_sigma"/>
    <property type="match status" value="1"/>
</dbReference>
<keyword evidence="10" id="KW-0968">Cytoplasmic vesicle</keyword>
<evidence type="ECO:0000256" key="12">
    <source>
        <dbReference type="SAM" id="MobiDB-lite"/>
    </source>
</evidence>
<keyword evidence="6" id="KW-0653">Protein transport</keyword>
<evidence type="ECO:0000256" key="1">
    <source>
        <dbReference type="ARBA" id="ARBA00004180"/>
    </source>
</evidence>
<gene>
    <name evidence="14" type="ORF">PAL_GLEAN10012061</name>
</gene>
<evidence type="ECO:0000256" key="7">
    <source>
        <dbReference type="ARBA" id="ARBA00023034"/>
    </source>
</evidence>
<dbReference type="PANTHER" id="PTHR11753">
    <property type="entry name" value="ADAPTOR COMPLEXES SMALL SUBUNIT FAMILY"/>
    <property type="match status" value="1"/>
</dbReference>
<dbReference type="InParanoid" id="L5K6E5"/>
<dbReference type="STRING" id="9402.L5K6E5"/>
<dbReference type="InterPro" id="IPR022775">
    <property type="entry name" value="AP_mu_sigma_su"/>
</dbReference>
<dbReference type="PROSITE" id="PS00989">
    <property type="entry name" value="CLAT_ADAPTOR_S"/>
    <property type="match status" value="1"/>
</dbReference>
<dbReference type="GO" id="GO:0006886">
    <property type="term" value="P:intracellular protein transport"/>
    <property type="evidence" value="ECO:0007669"/>
    <property type="project" value="InterPro"/>
</dbReference>
<dbReference type="SUPFAM" id="SSF64356">
    <property type="entry name" value="SNARE-like"/>
    <property type="match status" value="1"/>
</dbReference>
<accession>L5K6E5</accession>
<evidence type="ECO:0000259" key="13">
    <source>
        <dbReference type="Pfam" id="PF01217"/>
    </source>
</evidence>
<dbReference type="Proteomes" id="UP000010552">
    <property type="component" value="Unassembled WGS sequence"/>
</dbReference>
<evidence type="ECO:0000256" key="6">
    <source>
        <dbReference type="ARBA" id="ARBA00022927"/>
    </source>
</evidence>
<evidence type="ECO:0000256" key="8">
    <source>
        <dbReference type="ARBA" id="ARBA00023136"/>
    </source>
</evidence>
<comment type="similarity">
    <text evidence="4">Belongs to the adaptor complexes small subunit family.</text>
</comment>
<protein>
    <submittedName>
        <fullName evidence="14">AP-1 complex subunit sigma-1A</fullName>
    </submittedName>
</protein>